<dbReference type="InterPro" id="IPR029017">
    <property type="entry name" value="Enolase-like_N"/>
</dbReference>
<protein>
    <recommendedName>
        <fullName evidence="4 12">Enolase</fullName>
        <ecNumber evidence="3 12">4.2.1.11</ecNumber>
    </recommendedName>
    <alternativeName>
        <fullName evidence="12">2-phospho-D-glycerate hydro-lyase</fullName>
    </alternativeName>
    <alternativeName>
        <fullName evidence="12">2-phosphoglycerate dehydratase</fullName>
    </alternativeName>
</protein>
<evidence type="ECO:0000256" key="4">
    <source>
        <dbReference type="ARBA" id="ARBA00017068"/>
    </source>
</evidence>
<gene>
    <name evidence="18" type="primary">eno_2</name>
    <name evidence="12" type="synonym">eno</name>
    <name evidence="18" type="ORF">DSM106044_01754</name>
</gene>
<comment type="cofactor">
    <cofactor evidence="12">
        <name>Mg(2+)</name>
        <dbReference type="ChEBI" id="CHEBI:18420"/>
    </cofactor>
    <text evidence="12">Binds a second Mg(2+) ion via substrate during catalysis.</text>
</comment>
<feature type="binding site" evidence="12">
    <location>
        <position position="376"/>
    </location>
    <ligand>
        <name>(2R)-2-phosphoglycerate</name>
        <dbReference type="ChEBI" id="CHEBI:58289"/>
    </ligand>
</feature>
<accession>A0A4U8Q8X8</accession>
<feature type="binding site" evidence="14">
    <location>
        <position position="166"/>
    </location>
    <ligand>
        <name>substrate</name>
    </ligand>
</feature>
<dbReference type="PRINTS" id="PR00148">
    <property type="entry name" value="ENOLASE"/>
</dbReference>
<evidence type="ECO:0000256" key="8">
    <source>
        <dbReference type="ARBA" id="ARBA00022842"/>
    </source>
</evidence>
<feature type="binding site" evidence="14">
    <location>
        <position position="322"/>
    </location>
    <ligand>
        <name>substrate</name>
    </ligand>
</feature>
<evidence type="ECO:0000256" key="2">
    <source>
        <dbReference type="ARBA" id="ARBA00009604"/>
    </source>
</evidence>
<evidence type="ECO:0000256" key="9">
    <source>
        <dbReference type="ARBA" id="ARBA00023152"/>
    </source>
</evidence>
<evidence type="ECO:0000256" key="14">
    <source>
        <dbReference type="PIRSR" id="PIRSR001400-2"/>
    </source>
</evidence>
<feature type="binding site" evidence="14">
    <location>
        <position position="398"/>
    </location>
    <ligand>
        <name>substrate</name>
    </ligand>
</feature>
<dbReference type="UniPathway" id="UPA00109">
    <property type="reaction ID" value="UER00187"/>
</dbReference>
<keyword evidence="8 12" id="KW-0460">Magnesium</keyword>
<comment type="subcellular location">
    <subcellularLocation>
        <location evidence="12">Cytoplasm</location>
    </subcellularLocation>
    <subcellularLocation>
        <location evidence="12">Secreted</location>
    </subcellularLocation>
    <subcellularLocation>
        <location evidence="12">Cell surface</location>
    </subcellularLocation>
    <text evidence="12">Fractions of enolase are present in both the cytoplasm and on the cell surface.</text>
</comment>
<dbReference type="Pfam" id="PF00113">
    <property type="entry name" value="Enolase_C"/>
    <property type="match status" value="1"/>
</dbReference>
<organism evidence="18 19">
    <name type="scientific">Robinsoniella peoriensis</name>
    <dbReference type="NCBI Taxonomy" id="180332"/>
    <lineage>
        <taxon>Bacteria</taxon>
        <taxon>Bacillati</taxon>
        <taxon>Bacillota</taxon>
        <taxon>Clostridia</taxon>
        <taxon>Lachnospirales</taxon>
        <taxon>Lachnospiraceae</taxon>
        <taxon>Robinsoniella</taxon>
    </lineage>
</organism>
<keyword evidence="9 12" id="KW-0324">Glycolysis</keyword>
<evidence type="ECO:0000313" key="19">
    <source>
        <dbReference type="Proteomes" id="UP000306509"/>
    </source>
</evidence>
<keyword evidence="19" id="KW-1185">Reference proteome</keyword>
<feature type="binding site" evidence="12">
    <location>
        <position position="398"/>
    </location>
    <ligand>
        <name>(2R)-2-phosphoglycerate</name>
        <dbReference type="ChEBI" id="CHEBI:58289"/>
    </ligand>
</feature>
<feature type="binding site" evidence="14">
    <location>
        <position position="295"/>
    </location>
    <ligand>
        <name>substrate</name>
    </ligand>
</feature>
<evidence type="ECO:0000259" key="17">
    <source>
        <dbReference type="SMART" id="SM01193"/>
    </source>
</evidence>
<evidence type="ECO:0000256" key="1">
    <source>
        <dbReference type="ARBA" id="ARBA00005031"/>
    </source>
</evidence>
<keyword evidence="5 12" id="KW-0963">Cytoplasm</keyword>
<evidence type="ECO:0000256" key="5">
    <source>
        <dbReference type="ARBA" id="ARBA00022490"/>
    </source>
</evidence>
<dbReference type="CDD" id="cd03313">
    <property type="entry name" value="enolase"/>
    <property type="match status" value="1"/>
</dbReference>
<feature type="binding site" evidence="12 15">
    <location>
        <position position="244"/>
    </location>
    <ligand>
        <name>Mg(2+)</name>
        <dbReference type="ChEBI" id="CHEBI:18420"/>
    </ligand>
</feature>
<dbReference type="SUPFAM" id="SSF54826">
    <property type="entry name" value="Enolase N-terminal domain-like"/>
    <property type="match status" value="1"/>
</dbReference>
<comment type="function">
    <text evidence="12">Catalyzes the reversible conversion of 2-phosphoglycerate (2-PG) into phosphoenolpyruvate (PEP). It is essential for the degradation of carbohydrates via glycolysis.</text>
</comment>
<dbReference type="GO" id="GO:0000015">
    <property type="term" value="C:phosphopyruvate hydratase complex"/>
    <property type="evidence" value="ECO:0007669"/>
    <property type="project" value="InterPro"/>
</dbReference>
<dbReference type="RefSeq" id="WP_027293858.1">
    <property type="nucleotide sequence ID" value="NZ_CAUSDN010000151.1"/>
</dbReference>
<dbReference type="EMBL" id="QGQD01000040">
    <property type="protein sequence ID" value="TLD01371.1"/>
    <property type="molecule type" value="Genomic_DNA"/>
</dbReference>
<dbReference type="HAMAP" id="MF_00318">
    <property type="entry name" value="Enolase"/>
    <property type="match status" value="1"/>
</dbReference>
<comment type="caution">
    <text evidence="18">The sequence shown here is derived from an EMBL/GenBank/DDBJ whole genome shotgun (WGS) entry which is preliminary data.</text>
</comment>
<dbReference type="Gene3D" id="3.30.390.10">
    <property type="entry name" value="Enolase-like, N-terminal domain"/>
    <property type="match status" value="1"/>
</dbReference>
<evidence type="ECO:0000256" key="10">
    <source>
        <dbReference type="ARBA" id="ARBA00023239"/>
    </source>
</evidence>
<proteinExistence type="inferred from homology"/>
<dbReference type="GO" id="GO:0005576">
    <property type="term" value="C:extracellular region"/>
    <property type="evidence" value="ECO:0007669"/>
    <property type="project" value="UniProtKB-SubCell"/>
</dbReference>
<feature type="active site" description="Proton donor" evidence="12 13">
    <location>
        <position position="207"/>
    </location>
</feature>
<dbReference type="AlphaFoldDB" id="A0A4U8Q8X8"/>
<dbReference type="FunFam" id="3.30.390.10:FF:000001">
    <property type="entry name" value="Enolase"/>
    <property type="match status" value="1"/>
</dbReference>
<evidence type="ECO:0000313" key="18">
    <source>
        <dbReference type="EMBL" id="TLD01371.1"/>
    </source>
</evidence>
<dbReference type="SFLD" id="SFLDG00178">
    <property type="entry name" value="enolase"/>
    <property type="match status" value="1"/>
</dbReference>
<evidence type="ECO:0000256" key="12">
    <source>
        <dbReference type="HAMAP-Rule" id="MF_00318"/>
    </source>
</evidence>
<dbReference type="PANTHER" id="PTHR11902">
    <property type="entry name" value="ENOLASE"/>
    <property type="match status" value="1"/>
</dbReference>
<dbReference type="STRING" id="180332.GCA_000797495_03669"/>
<dbReference type="Gene3D" id="3.20.20.120">
    <property type="entry name" value="Enolase-like C-terminal domain"/>
    <property type="match status" value="1"/>
</dbReference>
<feature type="binding site" evidence="14">
    <location>
        <begin position="374"/>
        <end position="377"/>
    </location>
    <ligand>
        <name>substrate</name>
    </ligand>
</feature>
<evidence type="ECO:0000259" key="16">
    <source>
        <dbReference type="SMART" id="SM01192"/>
    </source>
</evidence>
<feature type="binding site" evidence="12">
    <location>
        <position position="347"/>
    </location>
    <ligand>
        <name>(2R)-2-phosphoglycerate</name>
        <dbReference type="ChEBI" id="CHEBI:58289"/>
    </ligand>
</feature>
<dbReference type="InterPro" id="IPR020809">
    <property type="entry name" value="Enolase_CS"/>
</dbReference>
<dbReference type="SMART" id="SM01193">
    <property type="entry name" value="Enolase_N"/>
    <property type="match status" value="1"/>
</dbReference>
<dbReference type="PROSITE" id="PS00164">
    <property type="entry name" value="ENOLASE"/>
    <property type="match status" value="1"/>
</dbReference>
<keyword evidence="10 12" id="KW-0456">Lyase</keyword>
<feature type="domain" description="Enolase N-terminal" evidence="17">
    <location>
        <begin position="7"/>
        <end position="136"/>
    </location>
</feature>
<dbReference type="InterPro" id="IPR020811">
    <property type="entry name" value="Enolase_N"/>
</dbReference>
<dbReference type="SFLD" id="SFLDF00002">
    <property type="entry name" value="enolase"/>
    <property type="match status" value="1"/>
</dbReference>
<evidence type="ECO:0000256" key="11">
    <source>
        <dbReference type="ARBA" id="ARBA00048951"/>
    </source>
</evidence>
<evidence type="ECO:0000256" key="15">
    <source>
        <dbReference type="PIRSR" id="PIRSR001400-3"/>
    </source>
</evidence>
<dbReference type="GO" id="GO:0006096">
    <property type="term" value="P:glycolytic process"/>
    <property type="evidence" value="ECO:0007669"/>
    <property type="project" value="UniProtKB-UniRule"/>
</dbReference>
<dbReference type="InterPro" id="IPR020810">
    <property type="entry name" value="Enolase_C"/>
</dbReference>
<dbReference type="SUPFAM" id="SSF51604">
    <property type="entry name" value="Enolase C-terminal domain-like"/>
    <property type="match status" value="1"/>
</dbReference>
<feature type="binding site" evidence="12">
    <location>
        <position position="165"/>
    </location>
    <ligand>
        <name>(2R)-2-phosphoglycerate</name>
        <dbReference type="ChEBI" id="CHEBI:58289"/>
    </ligand>
</feature>
<dbReference type="SFLD" id="SFLDS00001">
    <property type="entry name" value="Enolase"/>
    <property type="match status" value="1"/>
</dbReference>
<dbReference type="GO" id="GO:0000287">
    <property type="term" value="F:magnesium ion binding"/>
    <property type="evidence" value="ECO:0007669"/>
    <property type="project" value="UniProtKB-UniRule"/>
</dbReference>
<sequence length="421" mass="46085">MFEYIPIVDVYGREILDSRGNPTVEVEVLAEGGAIGRAAVPSGASTGQFEAMELRDGEERYLGQGVSQAVHHVNTILADAVIGENVLQQTTVDKILLREDGTRNKSRIGANAILGVSMAVAKAAAQSLKLPLFRYMGGMQAGELPVPMMNVLNGGCHADNTVDLQEFMIMPKGAKSFHDGLQMCSEIYHNLKKIIKAKGLSTGVGDEGGFAPDLPDASAVIELLIEAVEKSGYQMKKDIVIAIDAAASELYDEKKRVYYFPGESQMKGHRVERTADEMIEYYKEMTDKYPVVSIEDGLFEDDWEGWQKLTQELGDRIQLVGDDLFVTNPERLKKGIELGAANAILVKVNQIGTLTEAFEAIYMAQRAGYRTIISHRSGETEDTIIADIAVATGAGQIKTGAPCRSERVAKYNQLLRIEENF</sequence>
<dbReference type="PIRSF" id="PIRSF001400">
    <property type="entry name" value="Enolase"/>
    <property type="match status" value="1"/>
</dbReference>
<dbReference type="NCBIfam" id="TIGR01060">
    <property type="entry name" value="eno"/>
    <property type="match status" value="1"/>
</dbReference>
<evidence type="ECO:0000256" key="3">
    <source>
        <dbReference type="ARBA" id="ARBA00012058"/>
    </source>
</evidence>
<dbReference type="PANTHER" id="PTHR11902:SF1">
    <property type="entry name" value="ENOLASE"/>
    <property type="match status" value="1"/>
</dbReference>
<feature type="binding site" evidence="12 15">
    <location>
        <position position="322"/>
    </location>
    <ligand>
        <name>Mg(2+)</name>
        <dbReference type="ChEBI" id="CHEBI:18420"/>
    </ligand>
</feature>
<feature type="binding site" evidence="12">
    <location>
        <position position="377"/>
    </location>
    <ligand>
        <name>(2R)-2-phosphoglycerate</name>
        <dbReference type="ChEBI" id="CHEBI:58289"/>
    </ligand>
</feature>
<dbReference type="Pfam" id="PF03952">
    <property type="entry name" value="Enolase_N"/>
    <property type="match status" value="1"/>
</dbReference>
<dbReference type="GO" id="GO:0004634">
    <property type="term" value="F:phosphopyruvate hydratase activity"/>
    <property type="evidence" value="ECO:0007669"/>
    <property type="project" value="UniProtKB-UniRule"/>
</dbReference>
<keyword evidence="7 12" id="KW-0479">Metal-binding</keyword>
<evidence type="ECO:0000256" key="13">
    <source>
        <dbReference type="PIRSR" id="PIRSR001400-1"/>
    </source>
</evidence>
<dbReference type="SMART" id="SM01192">
    <property type="entry name" value="Enolase_C"/>
    <property type="match status" value="1"/>
</dbReference>
<keyword evidence="6 12" id="KW-0964">Secreted</keyword>
<reference evidence="18 19" key="1">
    <citation type="journal article" date="2019" name="Anaerobe">
        <title>Detection of Robinsoniella peoriensis in multiple bone samples of a trauma patient.</title>
        <authorList>
            <person name="Schrottner P."/>
            <person name="Hartwich K."/>
            <person name="Bunk B."/>
            <person name="Schober I."/>
            <person name="Helbig S."/>
            <person name="Rudolph W.W."/>
            <person name="Gunzer F."/>
        </authorList>
    </citation>
    <scope>NUCLEOTIDE SEQUENCE [LARGE SCALE GENOMIC DNA]</scope>
    <source>
        <strain evidence="18 19">DSM 106044</strain>
    </source>
</reference>
<dbReference type="GO" id="GO:0009986">
    <property type="term" value="C:cell surface"/>
    <property type="evidence" value="ECO:0007669"/>
    <property type="project" value="UniProtKB-SubCell"/>
</dbReference>
<dbReference type="InterPro" id="IPR000941">
    <property type="entry name" value="Enolase"/>
</dbReference>
<dbReference type="EC" id="4.2.1.11" evidence="3 12"/>
<comment type="catalytic activity">
    <reaction evidence="11">
        <text>(2R)-2-phosphoglycerate = phosphoenolpyruvate + H2O</text>
        <dbReference type="Rhea" id="RHEA:10164"/>
        <dbReference type="ChEBI" id="CHEBI:15377"/>
        <dbReference type="ChEBI" id="CHEBI:58289"/>
        <dbReference type="ChEBI" id="CHEBI:58702"/>
        <dbReference type="EC" id="4.2.1.11"/>
    </reaction>
    <physiologicalReaction direction="left-to-right" evidence="11">
        <dbReference type="Rhea" id="RHEA:10165"/>
    </physiologicalReaction>
</comment>
<feature type="domain" description="Enolase C-terminal TIM barrel" evidence="16">
    <location>
        <begin position="141"/>
        <end position="421"/>
    </location>
</feature>
<feature type="binding site" evidence="12 15">
    <location>
        <position position="295"/>
    </location>
    <ligand>
        <name>Mg(2+)</name>
        <dbReference type="ChEBI" id="CHEBI:18420"/>
    </ligand>
</feature>
<evidence type="ECO:0000256" key="6">
    <source>
        <dbReference type="ARBA" id="ARBA00022525"/>
    </source>
</evidence>
<feature type="binding site" evidence="14">
    <location>
        <position position="157"/>
    </location>
    <ligand>
        <name>substrate</name>
    </ligand>
</feature>
<dbReference type="Proteomes" id="UP000306509">
    <property type="component" value="Unassembled WGS sequence"/>
</dbReference>
<evidence type="ECO:0000256" key="7">
    <source>
        <dbReference type="ARBA" id="ARBA00022723"/>
    </source>
</evidence>
<comment type="pathway">
    <text evidence="1 12">Carbohydrate degradation; glycolysis; pyruvate from D-glyceraldehyde 3-phosphate: step 4/5.</text>
</comment>
<feature type="active site" description="Proton acceptor" evidence="12 13">
    <location>
        <position position="347"/>
    </location>
</feature>
<dbReference type="InterPro" id="IPR036849">
    <property type="entry name" value="Enolase-like_C_sf"/>
</dbReference>
<name>A0A4U8Q8X8_9FIRM</name>
<comment type="similarity">
    <text evidence="2 12">Belongs to the enolase family.</text>
</comment>
<comment type="cofactor">
    <cofactor evidence="15">
        <name>Mg(2+)</name>
        <dbReference type="ChEBI" id="CHEBI:18420"/>
    </cofactor>
    <text evidence="15">Mg(2+) is required for catalysis and for stabilizing the dimer.</text>
</comment>